<organism evidence="1">
    <name type="scientific">Brugia timori</name>
    <dbReference type="NCBI Taxonomy" id="42155"/>
    <lineage>
        <taxon>Eukaryota</taxon>
        <taxon>Metazoa</taxon>
        <taxon>Ecdysozoa</taxon>
        <taxon>Nematoda</taxon>
        <taxon>Chromadorea</taxon>
        <taxon>Rhabditida</taxon>
        <taxon>Spirurina</taxon>
        <taxon>Spiruromorpha</taxon>
        <taxon>Filarioidea</taxon>
        <taxon>Onchocercidae</taxon>
        <taxon>Brugia</taxon>
    </lineage>
</organism>
<name>A0A0R3QGT6_9BILA</name>
<evidence type="ECO:0000313" key="1">
    <source>
        <dbReference type="WBParaSite" id="BTMF_0000559201-mRNA-1"/>
    </source>
</evidence>
<accession>A0A0R3QGT6</accession>
<reference evidence="1" key="1">
    <citation type="submission" date="2017-02" db="UniProtKB">
        <authorList>
            <consortium name="WormBaseParasite"/>
        </authorList>
    </citation>
    <scope>IDENTIFICATION</scope>
</reference>
<dbReference type="WBParaSite" id="BTMF_0000559201-mRNA-1">
    <property type="protein sequence ID" value="BTMF_0000559201-mRNA-1"/>
    <property type="gene ID" value="BTMF_0000559201"/>
</dbReference>
<protein>
    <submittedName>
        <fullName evidence="1">Uncharacterized protein</fullName>
    </submittedName>
</protein>
<sequence length="53" mass="5971">LTSSYRQRTSQIPVLKYDKLISKTSSPEQSSHFPDVGVIFSGFERNPSTIPRS</sequence>
<dbReference type="AlphaFoldDB" id="A0A0R3QGT6"/>
<proteinExistence type="predicted"/>